<protein>
    <recommendedName>
        <fullName evidence="4">FlgN protein</fullName>
    </recommendedName>
</protein>
<proteinExistence type="predicted"/>
<dbReference type="Proteomes" id="UP000199287">
    <property type="component" value="Unassembled WGS sequence"/>
</dbReference>
<accession>A0A1I3C8R5</accession>
<gene>
    <name evidence="2" type="ORF">SAMN05192551_102282</name>
</gene>
<evidence type="ECO:0000313" key="3">
    <source>
        <dbReference type="Proteomes" id="UP000199287"/>
    </source>
</evidence>
<organism evidence="2 3">
    <name type="scientific">Tindallia magadiensis</name>
    <dbReference type="NCBI Taxonomy" id="69895"/>
    <lineage>
        <taxon>Bacteria</taxon>
        <taxon>Bacillati</taxon>
        <taxon>Bacillota</taxon>
        <taxon>Clostridia</taxon>
        <taxon>Peptostreptococcales</taxon>
        <taxon>Tindalliaceae</taxon>
        <taxon>Tindallia</taxon>
    </lineage>
</organism>
<dbReference type="STRING" id="69895.SAMN05192551_102282"/>
<evidence type="ECO:0000313" key="2">
    <source>
        <dbReference type="EMBL" id="SFH70928.1"/>
    </source>
</evidence>
<evidence type="ECO:0008006" key="4">
    <source>
        <dbReference type="Google" id="ProtNLM"/>
    </source>
</evidence>
<keyword evidence="3" id="KW-1185">Reference proteome</keyword>
<dbReference type="EMBL" id="FOQA01000002">
    <property type="protein sequence ID" value="SFH70928.1"/>
    <property type="molecule type" value="Genomic_DNA"/>
</dbReference>
<dbReference type="RefSeq" id="WP_093370601.1">
    <property type="nucleotide sequence ID" value="NZ_FOQA01000002.1"/>
</dbReference>
<dbReference type="AlphaFoldDB" id="A0A1I3C8R5"/>
<feature type="region of interest" description="Disordered" evidence="1">
    <location>
        <begin position="148"/>
        <end position="171"/>
    </location>
</feature>
<dbReference type="OrthoDB" id="9797568at2"/>
<reference evidence="3" key="1">
    <citation type="submission" date="2016-10" db="EMBL/GenBank/DDBJ databases">
        <authorList>
            <person name="Varghese N."/>
            <person name="Submissions S."/>
        </authorList>
    </citation>
    <scope>NUCLEOTIDE SEQUENCE [LARGE SCALE GENOMIC DNA]</scope>
    <source>
        <strain evidence="3">Z-7934</strain>
    </source>
</reference>
<sequence>MNNEISLRSAIDLLMEKQEILSDLLNLTVKQNEMLEDSEEALNQEAFLICVEERNRMMKSIDDLDKLFLEQIQEVKDKTGYLQLDQVPKGIFDAEEVRELQEVTQQIQQKLQKVSTIDTENREKMKIFMEKLKSEIQQIQKGKKAIHGYANTKQKQPSLFMDKKEKKDHRL</sequence>
<name>A0A1I3C8R5_9FIRM</name>
<evidence type="ECO:0000256" key="1">
    <source>
        <dbReference type="SAM" id="MobiDB-lite"/>
    </source>
</evidence>